<dbReference type="eggNOG" id="COG1720">
    <property type="taxonomic scope" value="Bacteria"/>
</dbReference>
<dbReference type="Pfam" id="PF01980">
    <property type="entry name" value="TrmO_N"/>
    <property type="match status" value="1"/>
</dbReference>
<dbReference type="STRING" id="438753.AZC_1657"/>
<dbReference type="Gene3D" id="2.40.30.70">
    <property type="entry name" value="YaeB-like"/>
    <property type="match status" value="1"/>
</dbReference>
<feature type="domain" description="TsaA-like" evidence="4">
    <location>
        <begin position="35"/>
        <end position="165"/>
    </location>
</feature>
<comment type="similarity">
    <text evidence="2">Belongs to the tRNA methyltransferase O family.</text>
</comment>
<dbReference type="Proteomes" id="UP000000270">
    <property type="component" value="Chromosome"/>
</dbReference>
<evidence type="ECO:0000256" key="3">
    <source>
        <dbReference type="SAM" id="MobiDB-lite"/>
    </source>
</evidence>
<name>A8I3V2_AZOC5</name>
<dbReference type="CDD" id="cd09281">
    <property type="entry name" value="UPF0066"/>
    <property type="match status" value="1"/>
</dbReference>
<gene>
    <name evidence="5" type="ordered locus">AZC_1657</name>
</gene>
<keyword evidence="6" id="KW-1185">Reference proteome</keyword>
<evidence type="ECO:0000313" key="5">
    <source>
        <dbReference type="EMBL" id="BAF87655.1"/>
    </source>
</evidence>
<dbReference type="InterPro" id="IPR036414">
    <property type="entry name" value="YaeB_N_sf"/>
</dbReference>
<accession>A8I3V2</accession>
<dbReference type="AlphaFoldDB" id="A8I3V2"/>
<evidence type="ECO:0000259" key="4">
    <source>
        <dbReference type="PROSITE" id="PS51668"/>
    </source>
</evidence>
<dbReference type="InterPro" id="IPR023370">
    <property type="entry name" value="TrmO-like_N"/>
</dbReference>
<evidence type="ECO:0000256" key="2">
    <source>
        <dbReference type="ARBA" id="ARBA00033753"/>
    </source>
</evidence>
<protein>
    <recommendedName>
        <fullName evidence="4">TsaA-like domain-containing protein</fullName>
    </recommendedName>
</protein>
<organism evidence="5 6">
    <name type="scientific">Azorhizobium caulinodans (strain ATCC 43989 / DSM 5975 / JCM 20966 / LMG 6465 / NBRC 14845 / NCIMB 13405 / ORS 571)</name>
    <dbReference type="NCBI Taxonomy" id="438753"/>
    <lineage>
        <taxon>Bacteria</taxon>
        <taxon>Pseudomonadati</taxon>
        <taxon>Pseudomonadota</taxon>
        <taxon>Alphaproteobacteria</taxon>
        <taxon>Hyphomicrobiales</taxon>
        <taxon>Xanthobacteraceae</taxon>
        <taxon>Azorhizobium</taxon>
    </lineage>
</organism>
<dbReference type="PANTHER" id="PTHR12818:SF0">
    <property type="entry name" value="TRNA (ADENINE(37)-N6)-METHYLTRANSFERASE"/>
    <property type="match status" value="1"/>
</dbReference>
<keyword evidence="1" id="KW-0949">S-adenosyl-L-methionine</keyword>
<reference evidence="5 6" key="3">
    <citation type="journal article" date="2008" name="BMC Genomics">
        <title>The genome of the versatile nitrogen fixer Azorhizobium caulinodans ORS571.</title>
        <authorList>
            <person name="Lee KB."/>
            <person name="Backer P.D."/>
            <person name="Aono T."/>
            <person name="Liu CT."/>
            <person name="Suzuki S."/>
            <person name="Suzuki T."/>
            <person name="Kaneko T."/>
            <person name="Yamada M."/>
            <person name="Tabata S."/>
            <person name="Kupfer D.M."/>
            <person name="Najar F.Z."/>
            <person name="Wiley G.B."/>
            <person name="Roe B."/>
            <person name="Binnewies T.T."/>
            <person name="Ussery D.W."/>
            <person name="D'Haeze W."/>
            <person name="Herder J.D."/>
            <person name="Gevers D."/>
            <person name="Vereecke D."/>
            <person name="Holsters M."/>
            <person name="Oyaizu H."/>
        </authorList>
    </citation>
    <scope>NUCLEOTIDE SEQUENCE [LARGE SCALE GENOMIC DNA]</scope>
    <source>
        <strain evidence="6">ATCC 43989 / DSM 5975 / JCM 20966 / LMG 6465 / NBRC 14845 / NCIMB 13405 / ORS 571</strain>
    </source>
</reference>
<dbReference type="InterPro" id="IPR036413">
    <property type="entry name" value="YaeB-like_sf"/>
</dbReference>
<dbReference type="SUPFAM" id="SSF118196">
    <property type="entry name" value="YaeB-like"/>
    <property type="match status" value="1"/>
</dbReference>
<evidence type="ECO:0000313" key="6">
    <source>
        <dbReference type="Proteomes" id="UP000000270"/>
    </source>
</evidence>
<reference evidence="5 6" key="5">
    <citation type="journal article" date="2010" name="Appl. Environ. Microbiol.">
        <title>phrR-like gene praR of Azorhizobium caulinodans ORS571 is essential for symbiosis with Sesbania rostrata and is involved in expression of reb genes.</title>
        <authorList>
            <person name="Akiba N."/>
            <person name="Aono T."/>
            <person name="Toyazaki H."/>
            <person name="Sato S."/>
            <person name="Oyaizu H."/>
        </authorList>
    </citation>
    <scope>NUCLEOTIDE SEQUENCE [LARGE SCALE GENOMIC DNA]</scope>
    <source>
        <strain evidence="6">ATCC 43989 / DSM 5975 / JCM 20966 / LMG 6465 / NBRC 14845 / NCIMB 13405 / ORS 571</strain>
    </source>
</reference>
<feature type="compositionally biased region" description="Low complexity" evidence="3">
    <location>
        <begin position="1"/>
        <end position="11"/>
    </location>
</feature>
<dbReference type="KEGG" id="azc:AZC_1657"/>
<dbReference type="PANTHER" id="PTHR12818">
    <property type="entry name" value="TRNA (ADENINE(37)-N6)-METHYLTRANSFERASE"/>
    <property type="match status" value="1"/>
</dbReference>
<reference evidence="5 6" key="1">
    <citation type="journal article" date="2007" name="Appl. Environ. Microbiol.">
        <title>Rhizobial factors required for stem nodule maturation and maintenance in Sesbania rostrata-Azorhizobium caulinodans ORS571 symbiosis.</title>
        <authorList>
            <person name="Suzuki S."/>
            <person name="Aono T."/>
            <person name="Lee KB."/>
            <person name="Suzuki T."/>
            <person name="Liu CT."/>
            <person name="Miwa H."/>
            <person name="Wakao S."/>
            <person name="Iki T."/>
            <person name="Oyaizu H."/>
        </authorList>
    </citation>
    <scope>NUCLEOTIDE SEQUENCE [LARGE SCALE GENOMIC DNA]</scope>
    <source>
        <strain evidence="6">ATCC 43989 / DSM 5975 / JCM 20966 / LMG 6465 / NBRC 14845 / NCIMB 13405 / ORS 571</strain>
    </source>
</reference>
<dbReference type="EMBL" id="AP009384">
    <property type="protein sequence ID" value="BAF87655.1"/>
    <property type="molecule type" value="Genomic_DNA"/>
</dbReference>
<dbReference type="HOGENOM" id="CLU_013458_2_0_5"/>
<proteinExistence type="inferred from homology"/>
<dbReference type="PROSITE" id="PS51668">
    <property type="entry name" value="TSAA_2"/>
    <property type="match status" value="1"/>
</dbReference>
<sequence length="167" mass="17876">MSASLSSLPLSPGRPEDIRPGEQAVALPPDFDAGLYFIGRIRTPFADRAACPKRASPDGPVCTLEFDARWADALTGVAPGSRAQVLYWMDRARRDLVLQSPRRDGTTTGTFSVRSPVRPNPIASSIVEVVAVDGLRVSVRSLDCVDGTPLLDLKPDYCGFAHAPGAE</sequence>
<reference evidence="5 6" key="6">
    <citation type="journal article" date="2011" name="Appl. Environ. Microbiol.">
        <title>Involvement of the azorhizobial chromosome partition gene (parA) in the onset of bacteroid differentiation during Sesbania rostrata stem nodule development.</title>
        <authorList>
            <person name="Liu CT."/>
            <person name="Lee KB."/>
            <person name="Wang YS."/>
            <person name="Peng MH."/>
            <person name="Lee KT."/>
            <person name="Suzuki S."/>
            <person name="Suzuki T."/>
            <person name="Oyaizu H."/>
        </authorList>
    </citation>
    <scope>NUCLEOTIDE SEQUENCE [LARGE SCALE GENOMIC DNA]</scope>
    <source>
        <strain evidence="6">ATCC 43989 / DSM 5975 / JCM 20966 / LMG 6465 / NBRC 14845 / NCIMB 13405 / ORS 571</strain>
    </source>
</reference>
<reference evidence="5 6" key="4">
    <citation type="journal article" date="2009" name="Appl. Environ. Microbiol.">
        <title>Comparative genome-wide transcriptional profiling of Azorhizobium caulinodans ORS571 grown under free-living and symbiotic conditions.</title>
        <authorList>
            <person name="Tsukada S."/>
            <person name="Aono T."/>
            <person name="Akiba N."/>
            <person name="Lee KB."/>
            <person name="Liu CT."/>
            <person name="Toyazaki H."/>
            <person name="Oyaizu H."/>
        </authorList>
    </citation>
    <scope>NUCLEOTIDE SEQUENCE [LARGE SCALE GENOMIC DNA]</scope>
    <source>
        <strain evidence="6">ATCC 43989 / DSM 5975 / JCM 20966 / LMG 6465 / NBRC 14845 / NCIMB 13405 / ORS 571</strain>
    </source>
</reference>
<feature type="region of interest" description="Disordered" evidence="3">
    <location>
        <begin position="1"/>
        <end position="22"/>
    </location>
</feature>
<reference evidence="6" key="2">
    <citation type="submission" date="2007-04" db="EMBL/GenBank/DDBJ databases">
        <title>Complete genome sequence of the nitrogen-fixing bacterium Azorhizobium caulinodans ORS571.</title>
        <authorList>
            <person name="Lee K.B."/>
            <person name="Backer P.D."/>
            <person name="Aono T."/>
            <person name="Liu C.T."/>
            <person name="Suzuki S."/>
            <person name="Suzuki T."/>
            <person name="Kaneko T."/>
            <person name="Yamada M."/>
            <person name="Tabata S."/>
            <person name="Kupfer D.M."/>
            <person name="Najar F.Z."/>
            <person name="Wiley G.B."/>
            <person name="Roe B."/>
            <person name="Binnewies T."/>
            <person name="Ussery D."/>
            <person name="Vereecke D."/>
            <person name="Gevers D."/>
            <person name="Holsters M."/>
            <person name="Oyaizu H."/>
        </authorList>
    </citation>
    <scope>NUCLEOTIDE SEQUENCE [LARGE SCALE GENOMIC DNA]</scope>
    <source>
        <strain evidence="6">ATCC 43989 / DSM 5975 / JCM 20966 / LMG 6465 / NBRC 14845 / NCIMB 13405 / ORS 571</strain>
    </source>
</reference>
<evidence type="ECO:0000256" key="1">
    <source>
        <dbReference type="ARBA" id="ARBA00022691"/>
    </source>
</evidence>
<dbReference type="InterPro" id="IPR040372">
    <property type="entry name" value="YaeB-like"/>
</dbReference>
<dbReference type="RefSeq" id="WP_012170185.1">
    <property type="nucleotide sequence ID" value="NC_009937.1"/>
</dbReference>